<dbReference type="PROSITE" id="PS50405">
    <property type="entry name" value="GST_CTER"/>
    <property type="match status" value="1"/>
</dbReference>
<dbReference type="InterPro" id="IPR040079">
    <property type="entry name" value="Glutathione_S-Trfase"/>
</dbReference>
<dbReference type="InterPro" id="IPR004045">
    <property type="entry name" value="Glutathione_S-Trfase_N"/>
</dbReference>
<evidence type="ECO:0000259" key="1">
    <source>
        <dbReference type="PROSITE" id="PS50404"/>
    </source>
</evidence>
<dbReference type="Proteomes" id="UP000600449">
    <property type="component" value="Unassembled WGS sequence"/>
</dbReference>
<accession>A0A917V8K7</accession>
<dbReference type="SUPFAM" id="SSF52833">
    <property type="entry name" value="Thioredoxin-like"/>
    <property type="match status" value="1"/>
</dbReference>
<keyword evidence="4" id="KW-1185">Reference proteome</keyword>
<dbReference type="InterPro" id="IPR010987">
    <property type="entry name" value="Glutathione-S-Trfase_C-like"/>
</dbReference>
<dbReference type="SFLD" id="SFLDS00019">
    <property type="entry name" value="Glutathione_Transferase_(cytos"/>
    <property type="match status" value="1"/>
</dbReference>
<dbReference type="AlphaFoldDB" id="A0A917V8K7"/>
<comment type="caution">
    <text evidence="3">The sequence shown here is derived from an EMBL/GenBank/DDBJ whole genome shotgun (WGS) entry which is preliminary data.</text>
</comment>
<protein>
    <submittedName>
        <fullName evidence="3">Glutathione S-transferase</fullName>
    </submittedName>
</protein>
<feature type="domain" description="GST N-terminal" evidence="1">
    <location>
        <begin position="16"/>
        <end position="94"/>
    </location>
</feature>
<dbReference type="InterPro" id="IPR041695">
    <property type="entry name" value="GST_C_5"/>
</dbReference>
<reference evidence="3 4" key="1">
    <citation type="journal article" date="2014" name="Int. J. Syst. Evol. Microbiol.">
        <title>Complete genome sequence of Corynebacterium casei LMG S-19264T (=DSM 44701T), isolated from a smear-ripened cheese.</title>
        <authorList>
            <consortium name="US DOE Joint Genome Institute (JGI-PGF)"/>
            <person name="Walter F."/>
            <person name="Albersmeier A."/>
            <person name="Kalinowski J."/>
            <person name="Ruckert C."/>
        </authorList>
    </citation>
    <scope>NUCLEOTIDE SEQUENCE [LARGE SCALE GENOMIC DNA]</scope>
    <source>
        <strain evidence="3 4">CGMCC 1.9161</strain>
    </source>
</reference>
<dbReference type="GO" id="GO:0005737">
    <property type="term" value="C:cytoplasm"/>
    <property type="evidence" value="ECO:0007669"/>
    <property type="project" value="TreeGrafter"/>
</dbReference>
<proteinExistence type="predicted"/>
<organism evidence="3 4">
    <name type="scientific">Salinarimonas ramus</name>
    <dbReference type="NCBI Taxonomy" id="690164"/>
    <lineage>
        <taxon>Bacteria</taxon>
        <taxon>Pseudomonadati</taxon>
        <taxon>Pseudomonadota</taxon>
        <taxon>Alphaproteobacteria</taxon>
        <taxon>Hyphomicrobiales</taxon>
        <taxon>Salinarimonadaceae</taxon>
        <taxon>Salinarimonas</taxon>
    </lineage>
</organism>
<dbReference type="PANTHER" id="PTHR43968">
    <property type="match status" value="1"/>
</dbReference>
<name>A0A917V8K7_9HYPH</name>
<dbReference type="InterPro" id="IPR050983">
    <property type="entry name" value="GST_Omega/HSP26"/>
</dbReference>
<gene>
    <name evidence="3" type="ORF">GCM10011322_40310</name>
</gene>
<dbReference type="SUPFAM" id="SSF47616">
    <property type="entry name" value="GST C-terminal domain-like"/>
    <property type="match status" value="1"/>
</dbReference>
<dbReference type="Gene3D" id="1.20.1050.10">
    <property type="match status" value="1"/>
</dbReference>
<dbReference type="Gene3D" id="3.40.30.10">
    <property type="entry name" value="Glutaredoxin"/>
    <property type="match status" value="1"/>
</dbReference>
<dbReference type="RefSeq" id="WP_188915069.1">
    <property type="nucleotide sequence ID" value="NZ_BMMF01000014.1"/>
</dbReference>
<dbReference type="PANTHER" id="PTHR43968:SF6">
    <property type="entry name" value="GLUTATHIONE S-TRANSFERASE OMEGA"/>
    <property type="match status" value="1"/>
</dbReference>
<dbReference type="EMBL" id="BMMF01000014">
    <property type="protein sequence ID" value="GGK49219.1"/>
    <property type="molecule type" value="Genomic_DNA"/>
</dbReference>
<feature type="domain" description="GST C-terminal" evidence="2">
    <location>
        <begin position="98"/>
        <end position="229"/>
    </location>
</feature>
<evidence type="ECO:0000259" key="2">
    <source>
        <dbReference type="PROSITE" id="PS50405"/>
    </source>
</evidence>
<dbReference type="InterPro" id="IPR036282">
    <property type="entry name" value="Glutathione-S-Trfase_C_sf"/>
</dbReference>
<dbReference type="InterPro" id="IPR036249">
    <property type="entry name" value="Thioredoxin-like_sf"/>
</dbReference>
<evidence type="ECO:0000313" key="3">
    <source>
        <dbReference type="EMBL" id="GGK49219.1"/>
    </source>
</evidence>
<dbReference type="Pfam" id="PF16865">
    <property type="entry name" value="GST_C_5"/>
    <property type="match status" value="1"/>
</dbReference>
<dbReference type="SFLD" id="SFLDG00358">
    <property type="entry name" value="Main_(cytGST)"/>
    <property type="match status" value="1"/>
</dbReference>
<dbReference type="Pfam" id="PF13417">
    <property type="entry name" value="GST_N_3"/>
    <property type="match status" value="1"/>
</dbReference>
<dbReference type="PROSITE" id="PS50404">
    <property type="entry name" value="GST_NTER"/>
    <property type="match status" value="1"/>
</dbReference>
<sequence>MMHAHPEQAAPLELPSNTRLIGSPICPFVARARIVAHEKGIALPVEFIDLFAKPDWFLARSPTGTVPALECGDDFIFESSVISEFLDELTPDRLHPTAPVARALNRSWIEFAGTILRQQYFMLIAPGMDDARRHRDGLTTALRQLETIVQRSGPYFNGADFAIIDAAYAPAFVRCGFMTERLGIDVLADLPKLRDWAASVIERPSVRDVHDGEHFGHLTRHLAQRGSAFA</sequence>
<evidence type="ECO:0000313" key="4">
    <source>
        <dbReference type="Proteomes" id="UP000600449"/>
    </source>
</evidence>